<organism evidence="1 2">
    <name type="scientific">Nocardia huaxiensis</name>
    <dbReference type="NCBI Taxonomy" id="2755382"/>
    <lineage>
        <taxon>Bacteria</taxon>
        <taxon>Bacillati</taxon>
        <taxon>Actinomycetota</taxon>
        <taxon>Actinomycetes</taxon>
        <taxon>Mycobacteriales</taxon>
        <taxon>Nocardiaceae</taxon>
        <taxon>Nocardia</taxon>
    </lineage>
</organism>
<proteinExistence type="predicted"/>
<reference evidence="1 2" key="1">
    <citation type="submission" date="2020-07" db="EMBL/GenBank/DDBJ databases">
        <authorList>
            <person name="Zhuang K."/>
            <person name="Ran Y."/>
        </authorList>
    </citation>
    <scope>NUCLEOTIDE SEQUENCE [LARGE SCALE GENOMIC DNA]</scope>
    <source>
        <strain evidence="1 2">WCH-YHL-001</strain>
    </source>
</reference>
<accession>A0A7D6ZGT1</accession>
<dbReference type="Proteomes" id="UP000515512">
    <property type="component" value="Chromosome"/>
</dbReference>
<dbReference type="EMBL" id="CP059399">
    <property type="protein sequence ID" value="QLY30047.1"/>
    <property type="molecule type" value="Genomic_DNA"/>
</dbReference>
<dbReference type="RefSeq" id="WP_181581246.1">
    <property type="nucleotide sequence ID" value="NZ_CP059399.1"/>
</dbReference>
<name>A0A7D6ZGT1_9NOCA</name>
<evidence type="ECO:0000313" key="2">
    <source>
        <dbReference type="Proteomes" id="UP000515512"/>
    </source>
</evidence>
<evidence type="ECO:0008006" key="3">
    <source>
        <dbReference type="Google" id="ProtNLM"/>
    </source>
</evidence>
<keyword evidence="2" id="KW-1185">Reference proteome</keyword>
<sequence>MPTFQTPAPIAVTVDLPIANVVVLASDRADTVVEVRPADATKKDDVRIAEKTRVGFTDGELTVDMPTSRRLSPFGGKGAIEVRIEVPAGSRLRGVVAMGRLTGVGEFGECDLEVSAGDIVIERPHGSVTARTAKGDIRVDAAARGVLDLATQMGELEVGIVPGSAVQLASTTLHGAVQNQLAPATRSGEENTVRVNARTSYGNIIVRQATAA</sequence>
<dbReference type="KEGG" id="nhu:H0264_33470"/>
<evidence type="ECO:0000313" key="1">
    <source>
        <dbReference type="EMBL" id="QLY30047.1"/>
    </source>
</evidence>
<dbReference type="AlphaFoldDB" id="A0A7D6ZGT1"/>
<protein>
    <recommendedName>
        <fullName evidence="3">Adhesin domain-containing protein</fullName>
    </recommendedName>
</protein>
<gene>
    <name evidence="1" type="ORF">H0264_33470</name>
</gene>